<dbReference type="PANTHER" id="PTHR46401">
    <property type="entry name" value="GLYCOSYLTRANSFERASE WBBK-RELATED"/>
    <property type="match status" value="1"/>
</dbReference>
<feature type="non-terminal residue" evidence="3">
    <location>
        <position position="1"/>
    </location>
</feature>
<sequence length="263" mass="30362">GGAAELYSPSQYGKIKRWHARFIKPPYFRRMDFIFTGAKAGRFFLVHQHRVKKNKVYFTHSAVDEDFRVYKNKPVKIKEKYGLNNPFIFHLSKFSERKNPWTILKAFNILKKQDIDLKLVLGGKGWNNKKVFDFASKYKIINDIIFTGFIPLKTLVDLLNLAEVFVFPSFFEGFGMPNLEAMACGCPVITSNAFAIPEIVGDAALILENNLDPIELATKIIRIKENDTLRNNLIEKGLERVKLFSWKESAQTVLDIYEKCLEK</sequence>
<dbReference type="Gene3D" id="3.40.50.2000">
    <property type="entry name" value="Glycogen Phosphorylase B"/>
    <property type="match status" value="2"/>
</dbReference>
<evidence type="ECO:0000259" key="2">
    <source>
        <dbReference type="Pfam" id="PF00534"/>
    </source>
</evidence>
<dbReference type="PANTHER" id="PTHR46401:SF2">
    <property type="entry name" value="GLYCOSYLTRANSFERASE WBBK-RELATED"/>
    <property type="match status" value="1"/>
</dbReference>
<name>A0A0F9ADH3_9ZZZZ</name>
<proteinExistence type="predicted"/>
<dbReference type="InterPro" id="IPR001296">
    <property type="entry name" value="Glyco_trans_1"/>
</dbReference>
<keyword evidence="1" id="KW-0808">Transferase</keyword>
<comment type="caution">
    <text evidence="3">The sequence shown here is derived from an EMBL/GenBank/DDBJ whole genome shotgun (WGS) entry which is preliminary data.</text>
</comment>
<reference evidence="3" key="1">
    <citation type="journal article" date="2015" name="Nature">
        <title>Complex archaea that bridge the gap between prokaryotes and eukaryotes.</title>
        <authorList>
            <person name="Spang A."/>
            <person name="Saw J.H."/>
            <person name="Jorgensen S.L."/>
            <person name="Zaremba-Niedzwiedzka K."/>
            <person name="Martijn J."/>
            <person name="Lind A.E."/>
            <person name="van Eijk R."/>
            <person name="Schleper C."/>
            <person name="Guy L."/>
            <person name="Ettema T.J."/>
        </authorList>
    </citation>
    <scope>NUCLEOTIDE SEQUENCE</scope>
</reference>
<evidence type="ECO:0000313" key="3">
    <source>
        <dbReference type="EMBL" id="KKK76514.1"/>
    </source>
</evidence>
<evidence type="ECO:0000256" key="1">
    <source>
        <dbReference type="ARBA" id="ARBA00022679"/>
    </source>
</evidence>
<gene>
    <name evidence="3" type="ORF">LCGC14_2862870</name>
</gene>
<dbReference type="SUPFAM" id="SSF53756">
    <property type="entry name" value="UDP-Glycosyltransferase/glycogen phosphorylase"/>
    <property type="match status" value="1"/>
</dbReference>
<dbReference type="AlphaFoldDB" id="A0A0F9ADH3"/>
<dbReference type="GO" id="GO:0016757">
    <property type="term" value="F:glycosyltransferase activity"/>
    <property type="evidence" value="ECO:0007669"/>
    <property type="project" value="InterPro"/>
</dbReference>
<feature type="domain" description="Glycosyl transferase family 1" evidence="2">
    <location>
        <begin position="80"/>
        <end position="238"/>
    </location>
</feature>
<dbReference type="EMBL" id="LAZR01055370">
    <property type="protein sequence ID" value="KKK76514.1"/>
    <property type="molecule type" value="Genomic_DNA"/>
</dbReference>
<organism evidence="3">
    <name type="scientific">marine sediment metagenome</name>
    <dbReference type="NCBI Taxonomy" id="412755"/>
    <lineage>
        <taxon>unclassified sequences</taxon>
        <taxon>metagenomes</taxon>
        <taxon>ecological metagenomes</taxon>
    </lineage>
</organism>
<protein>
    <recommendedName>
        <fullName evidence="2">Glycosyl transferase family 1 domain-containing protein</fullName>
    </recommendedName>
</protein>
<accession>A0A0F9ADH3</accession>
<dbReference type="GO" id="GO:0009103">
    <property type="term" value="P:lipopolysaccharide biosynthetic process"/>
    <property type="evidence" value="ECO:0007669"/>
    <property type="project" value="TreeGrafter"/>
</dbReference>
<dbReference type="Pfam" id="PF00534">
    <property type="entry name" value="Glycos_transf_1"/>
    <property type="match status" value="1"/>
</dbReference>
<dbReference type="CDD" id="cd03809">
    <property type="entry name" value="GT4_MtfB-like"/>
    <property type="match status" value="1"/>
</dbReference>